<comment type="similarity">
    <text evidence="1">Belongs to the diaminopimelate epimerase family.</text>
</comment>
<accession>A0ABY7M807</accession>
<reference evidence="3 4" key="1">
    <citation type="journal article" date="2023" name="ISME J.">
        <title>Thermophilic Dehalococcoidia with unusual traits shed light on an unexpected past.</title>
        <authorList>
            <person name="Palmer M."/>
            <person name="Covington J.K."/>
            <person name="Zhou E.M."/>
            <person name="Thomas S.C."/>
            <person name="Habib N."/>
            <person name="Seymour C.O."/>
            <person name="Lai D."/>
            <person name="Johnston J."/>
            <person name="Hashimi A."/>
            <person name="Jiao J.Y."/>
            <person name="Muok A.R."/>
            <person name="Liu L."/>
            <person name="Xian W.D."/>
            <person name="Zhi X.Y."/>
            <person name="Li M.M."/>
            <person name="Silva L.P."/>
            <person name="Bowen B.P."/>
            <person name="Louie K."/>
            <person name="Briegel A."/>
            <person name="Pett-Ridge J."/>
            <person name="Weber P.K."/>
            <person name="Tocheva E.I."/>
            <person name="Woyke T."/>
            <person name="Northen T.R."/>
            <person name="Mayali X."/>
            <person name="Li W.J."/>
            <person name="Hedlund B.P."/>
        </authorList>
    </citation>
    <scope>NUCLEOTIDE SEQUENCE [LARGE SCALE GENOMIC DNA]</scope>
    <source>
        <strain evidence="3 4">YIM 72310</strain>
    </source>
</reference>
<keyword evidence="2" id="KW-0413">Isomerase</keyword>
<dbReference type="Pfam" id="PF01678">
    <property type="entry name" value="DAP_epimerase"/>
    <property type="match status" value="1"/>
</dbReference>
<evidence type="ECO:0000313" key="3">
    <source>
        <dbReference type="EMBL" id="WBL36205.1"/>
    </source>
</evidence>
<sequence>MLNRGEVKHRVWERGSGITLASGTSASAVAAASRLRGFTGGRVVDHMPGGDLILEWDGEGSVFMTGPAVRVFDADWYET</sequence>
<name>A0ABY7M807_9CHLR</name>
<evidence type="ECO:0000313" key="4">
    <source>
        <dbReference type="Proteomes" id="UP001212803"/>
    </source>
</evidence>
<dbReference type="EMBL" id="CP115149">
    <property type="protein sequence ID" value="WBL36205.1"/>
    <property type="molecule type" value="Genomic_DNA"/>
</dbReference>
<dbReference type="PANTHER" id="PTHR31689">
    <property type="entry name" value="DIAMINOPIMELATE EPIMERASE, CHLOROPLASTIC"/>
    <property type="match status" value="1"/>
</dbReference>
<evidence type="ECO:0000256" key="2">
    <source>
        <dbReference type="ARBA" id="ARBA00023235"/>
    </source>
</evidence>
<evidence type="ECO:0000256" key="1">
    <source>
        <dbReference type="ARBA" id="ARBA00010219"/>
    </source>
</evidence>
<proteinExistence type="inferred from homology"/>
<dbReference type="Gene3D" id="3.10.310.10">
    <property type="entry name" value="Diaminopimelate Epimerase, Chain A, domain 1"/>
    <property type="match status" value="1"/>
</dbReference>
<gene>
    <name evidence="3" type="ORF">O0235_00905</name>
</gene>
<protein>
    <recommendedName>
        <fullName evidence="5">Diaminopimelate epimerase</fullName>
    </recommendedName>
</protein>
<dbReference type="PANTHER" id="PTHR31689:SF0">
    <property type="entry name" value="DIAMINOPIMELATE EPIMERASE"/>
    <property type="match status" value="1"/>
</dbReference>
<dbReference type="Proteomes" id="UP001212803">
    <property type="component" value="Chromosome"/>
</dbReference>
<keyword evidence="4" id="KW-1185">Reference proteome</keyword>
<organism evidence="3 4">
    <name type="scientific">Tepidiforma flava</name>
    <dbReference type="NCBI Taxonomy" id="3004094"/>
    <lineage>
        <taxon>Bacteria</taxon>
        <taxon>Bacillati</taxon>
        <taxon>Chloroflexota</taxon>
        <taxon>Tepidiformia</taxon>
        <taxon>Tepidiformales</taxon>
        <taxon>Tepidiformaceae</taxon>
        <taxon>Tepidiforma</taxon>
    </lineage>
</organism>
<dbReference type="InterPro" id="IPR001653">
    <property type="entry name" value="DAP_epimerase_DapF"/>
</dbReference>
<dbReference type="SUPFAM" id="SSF54506">
    <property type="entry name" value="Diaminopimelate epimerase-like"/>
    <property type="match status" value="1"/>
</dbReference>
<evidence type="ECO:0008006" key="5">
    <source>
        <dbReference type="Google" id="ProtNLM"/>
    </source>
</evidence>
<dbReference type="RefSeq" id="WP_270056730.1">
    <property type="nucleotide sequence ID" value="NZ_CP115149.1"/>
</dbReference>